<accession>E1YFK3</accession>
<dbReference type="PANTHER" id="PTHR43122:SF1">
    <property type="entry name" value="IRON-SULFUR-BINDING PROTEIN"/>
    <property type="match status" value="1"/>
</dbReference>
<dbReference type="PANTHER" id="PTHR43122">
    <property type="entry name" value="FERREDOXIN SUBUNIT OF PYRUVATE:FLAVODOXIN OXIDOREDUCTASE-RELATED"/>
    <property type="match status" value="1"/>
</dbReference>
<keyword evidence="3" id="KW-0411">Iron-sulfur</keyword>
<sequence>MPKAKLKEHKINRRWCKGCGICAHFCPKNVLEIDKEEKAFAARPEDCIACKLCELRCPDLAIEIITE</sequence>
<name>E1YFK3_9BACT</name>
<dbReference type="EMBL" id="FR695872">
    <property type="protein sequence ID" value="CBX29347.1"/>
    <property type="molecule type" value="Genomic_DNA"/>
</dbReference>
<dbReference type="GO" id="GO:0046872">
    <property type="term" value="F:metal ion binding"/>
    <property type="evidence" value="ECO:0007669"/>
    <property type="project" value="UniProtKB-KW"/>
</dbReference>
<dbReference type="Pfam" id="PF12838">
    <property type="entry name" value="Fer4_7"/>
    <property type="match status" value="1"/>
</dbReference>
<reference evidence="5" key="1">
    <citation type="journal article" date="2011" name="Environ. Microbiol.">
        <title>Genomic insights into the metabolic potential of the polycyclic aromatic hydrocarbon degrading sulfate-reducing Deltaproteobacterium N47.</title>
        <authorList>
            <person name="Bergmann F."/>
            <person name="Selesi D."/>
            <person name="Weinmaier T."/>
            <person name="Tischler P."/>
            <person name="Rattei T."/>
            <person name="Meckenstock R.U."/>
        </authorList>
    </citation>
    <scope>NUCLEOTIDE SEQUENCE</scope>
</reference>
<keyword evidence="1" id="KW-0479">Metal-binding</keyword>
<gene>
    <name evidence="5" type="ORF">N47_J03280</name>
</gene>
<dbReference type="SUPFAM" id="SSF54862">
    <property type="entry name" value="4Fe-4S ferredoxins"/>
    <property type="match status" value="1"/>
</dbReference>
<protein>
    <recommendedName>
        <fullName evidence="4">4Fe-4S ferredoxin-type domain-containing protein</fullName>
    </recommendedName>
</protein>
<evidence type="ECO:0000313" key="5">
    <source>
        <dbReference type="EMBL" id="CBX29347.1"/>
    </source>
</evidence>
<evidence type="ECO:0000256" key="3">
    <source>
        <dbReference type="ARBA" id="ARBA00023014"/>
    </source>
</evidence>
<dbReference type="PROSITE" id="PS00198">
    <property type="entry name" value="4FE4S_FER_1"/>
    <property type="match status" value="1"/>
</dbReference>
<dbReference type="InterPro" id="IPR017900">
    <property type="entry name" value="4Fe4S_Fe_S_CS"/>
</dbReference>
<dbReference type="GO" id="GO:0051536">
    <property type="term" value="F:iron-sulfur cluster binding"/>
    <property type="evidence" value="ECO:0007669"/>
    <property type="project" value="UniProtKB-KW"/>
</dbReference>
<dbReference type="PROSITE" id="PS51379">
    <property type="entry name" value="4FE4S_FER_2"/>
    <property type="match status" value="2"/>
</dbReference>
<feature type="domain" description="4Fe-4S ferredoxin-type" evidence="4">
    <location>
        <begin position="7"/>
        <end position="36"/>
    </location>
</feature>
<feature type="domain" description="4Fe-4S ferredoxin-type" evidence="4">
    <location>
        <begin position="38"/>
        <end position="67"/>
    </location>
</feature>
<evidence type="ECO:0000256" key="1">
    <source>
        <dbReference type="ARBA" id="ARBA00022723"/>
    </source>
</evidence>
<evidence type="ECO:0000259" key="4">
    <source>
        <dbReference type="PROSITE" id="PS51379"/>
    </source>
</evidence>
<dbReference type="Gene3D" id="3.30.70.20">
    <property type="match status" value="1"/>
</dbReference>
<dbReference type="InterPro" id="IPR017896">
    <property type="entry name" value="4Fe4S_Fe-S-bd"/>
</dbReference>
<proteinExistence type="predicted"/>
<evidence type="ECO:0000256" key="2">
    <source>
        <dbReference type="ARBA" id="ARBA00023004"/>
    </source>
</evidence>
<dbReference type="AlphaFoldDB" id="E1YFK3"/>
<keyword evidence="2" id="KW-0408">Iron</keyword>
<organism evidence="5">
    <name type="scientific">uncultured Desulfobacterium sp</name>
    <dbReference type="NCBI Taxonomy" id="201089"/>
    <lineage>
        <taxon>Bacteria</taxon>
        <taxon>Pseudomonadati</taxon>
        <taxon>Thermodesulfobacteriota</taxon>
        <taxon>Desulfobacteria</taxon>
        <taxon>Desulfobacterales</taxon>
        <taxon>Desulfobacteriaceae</taxon>
        <taxon>Desulfobacterium</taxon>
        <taxon>environmental samples</taxon>
    </lineage>
</organism>